<organism evidence="1 2">
    <name type="scientific">Mythimna separata</name>
    <name type="common">Oriental armyworm</name>
    <name type="synonym">Pseudaletia separata</name>
    <dbReference type="NCBI Taxonomy" id="271217"/>
    <lineage>
        <taxon>Eukaryota</taxon>
        <taxon>Metazoa</taxon>
        <taxon>Ecdysozoa</taxon>
        <taxon>Arthropoda</taxon>
        <taxon>Hexapoda</taxon>
        <taxon>Insecta</taxon>
        <taxon>Pterygota</taxon>
        <taxon>Neoptera</taxon>
        <taxon>Endopterygota</taxon>
        <taxon>Lepidoptera</taxon>
        <taxon>Glossata</taxon>
        <taxon>Ditrysia</taxon>
        <taxon>Noctuoidea</taxon>
        <taxon>Noctuidae</taxon>
        <taxon>Noctuinae</taxon>
        <taxon>Hadenini</taxon>
        <taxon>Mythimna</taxon>
    </lineage>
</organism>
<dbReference type="AlphaFoldDB" id="A0AAD8DN79"/>
<accession>A0AAD8DN79</accession>
<dbReference type="Proteomes" id="UP001231518">
    <property type="component" value="Chromosome 23"/>
</dbReference>
<dbReference type="GO" id="GO:0004482">
    <property type="term" value="F:mRNA 5'-cap (guanine-N7-)-methyltransferase activity"/>
    <property type="evidence" value="ECO:0007669"/>
    <property type="project" value="InterPro"/>
</dbReference>
<dbReference type="GO" id="GO:0003723">
    <property type="term" value="F:RNA binding"/>
    <property type="evidence" value="ECO:0007669"/>
    <property type="project" value="InterPro"/>
</dbReference>
<gene>
    <name evidence="1" type="ORF">PYW07_009351</name>
</gene>
<evidence type="ECO:0000313" key="1">
    <source>
        <dbReference type="EMBL" id="KAJ8709985.1"/>
    </source>
</evidence>
<dbReference type="GO" id="GO:0039694">
    <property type="term" value="P:viral RNA genome replication"/>
    <property type="evidence" value="ECO:0007669"/>
    <property type="project" value="InterPro"/>
</dbReference>
<sequence>MTKSEDDLFKHLLKISETSSSEEGGAVFMSMNFSSWCTSFRYEAVTPLFEELDRLFGINPSKEKTILFPEGYGEFTSWFQNIDFVGQYGVETSSLKPRGANPQDDFNAIAANTLQLMRTQIINVFGAISGITIGCNNVRRLWKKQK</sequence>
<dbReference type="Pfam" id="PF00602">
    <property type="entry name" value="Flu_PB1"/>
    <property type="match status" value="1"/>
</dbReference>
<evidence type="ECO:0000313" key="2">
    <source>
        <dbReference type="Proteomes" id="UP001231518"/>
    </source>
</evidence>
<dbReference type="EMBL" id="JARGEI010000023">
    <property type="protein sequence ID" value="KAJ8709985.1"/>
    <property type="molecule type" value="Genomic_DNA"/>
</dbReference>
<reference evidence="1" key="1">
    <citation type="submission" date="2023-03" db="EMBL/GenBank/DDBJ databases">
        <title>Chromosome-level genomes of two armyworms, Mythimna separata and Mythimna loreyi, provide insights into the biosynthesis and reception of sex pheromones.</title>
        <authorList>
            <person name="Zhao H."/>
        </authorList>
    </citation>
    <scope>NUCLEOTIDE SEQUENCE</scope>
    <source>
        <strain evidence="1">BeijingLab</strain>
        <tissue evidence="1">Pupa</tissue>
    </source>
</reference>
<dbReference type="GO" id="GO:0005524">
    <property type="term" value="F:ATP binding"/>
    <property type="evidence" value="ECO:0007669"/>
    <property type="project" value="InterPro"/>
</dbReference>
<keyword evidence="2" id="KW-1185">Reference proteome</keyword>
<proteinExistence type="predicted"/>
<protein>
    <submittedName>
        <fullName evidence="1">Uncharacterized protein</fullName>
    </submittedName>
</protein>
<dbReference type="GO" id="GO:0003968">
    <property type="term" value="F:RNA-directed RNA polymerase activity"/>
    <property type="evidence" value="ECO:0007669"/>
    <property type="project" value="InterPro"/>
</dbReference>
<dbReference type="InterPro" id="IPR001407">
    <property type="entry name" value="RNA_pol_PB1_influenza"/>
</dbReference>
<comment type="caution">
    <text evidence="1">The sequence shown here is derived from an EMBL/GenBank/DDBJ whole genome shotgun (WGS) entry which is preliminary data.</text>
</comment>
<name>A0AAD8DN79_MYTSE</name>